<reference evidence="3 4" key="1">
    <citation type="submission" date="2020-08" db="EMBL/GenBank/DDBJ databases">
        <title>Genomic Encyclopedia of Type Strains, Phase IV (KMG-IV): sequencing the most valuable type-strain genomes for metagenomic binning, comparative biology and taxonomic classification.</title>
        <authorList>
            <person name="Goeker M."/>
        </authorList>
    </citation>
    <scope>NUCLEOTIDE SEQUENCE [LARGE SCALE GENOMIC DNA]</scope>
    <source>
        <strain evidence="3 4">DSM 25966</strain>
    </source>
</reference>
<sequence length="441" mass="47224">MDDRIGAFRDADVLIVGDRIADVGPGLVVDDAEIVDGRGRIVIPGLVNVHMHTWQTGLRGLTSNMTLLEYFRWVHRGLATAFTPEDIHIATLAGALGQINAGTTTLGDWCHNNPTPDHTDAAVSALFESGIRSVFLHGSPKPDPKPGQPHFSEVPHPRHEIERLLATRFTSRGQLVTLGLAILGPHYSTLDVADADFRLAREFGLVASMHQGGGAPKTPGGWEILEARGLVGPGLNIVHGNDLSDEQIARFVAAGVSFTVAPENELTQGHGWPITGRVIAAGGQPTFGVDIESLVSADMFTVGRMAIGCQRGLDNAASRLATGSIPQSPSVTTRDALRWITIEGARMLGLDDRIGSLTPRKQADITILDATAWNMWPVHDPYSTVIMQAGIGNVESVLIGGRFLKRDGRLLRDDAPCIREDLASSGRRIVEALGLPDAFAT</sequence>
<evidence type="ECO:0000256" key="1">
    <source>
        <dbReference type="ARBA" id="ARBA00006745"/>
    </source>
</evidence>
<comment type="caution">
    <text evidence="3">The sequence shown here is derived from an EMBL/GenBank/DDBJ whole genome shotgun (WGS) entry which is preliminary data.</text>
</comment>
<dbReference type="PANTHER" id="PTHR43794">
    <property type="entry name" value="AMINOHYDROLASE SSNA-RELATED"/>
    <property type="match status" value="1"/>
</dbReference>
<comment type="similarity">
    <text evidence="1">Belongs to the metallo-dependent hydrolases superfamily. ATZ/TRZ family.</text>
</comment>
<accession>A0A840AP82</accession>
<dbReference type="SUPFAM" id="SSF51556">
    <property type="entry name" value="Metallo-dependent hydrolases"/>
    <property type="match status" value="1"/>
</dbReference>
<dbReference type="NCBIfam" id="NF006056">
    <property type="entry name" value="PRK08204.1"/>
    <property type="match status" value="1"/>
</dbReference>
<evidence type="ECO:0000313" key="4">
    <source>
        <dbReference type="Proteomes" id="UP000553963"/>
    </source>
</evidence>
<dbReference type="InterPro" id="IPR006680">
    <property type="entry name" value="Amidohydro-rel"/>
</dbReference>
<dbReference type="PANTHER" id="PTHR43794:SF5">
    <property type="entry name" value="CHLOROHYDROLASE FAMILY PROTEIN"/>
    <property type="match status" value="1"/>
</dbReference>
<feature type="domain" description="Amidohydrolase-related" evidence="2">
    <location>
        <begin position="41"/>
        <end position="402"/>
    </location>
</feature>
<proteinExistence type="inferred from homology"/>
<dbReference type="InterPro" id="IPR050287">
    <property type="entry name" value="MTA/SAH_deaminase"/>
</dbReference>
<evidence type="ECO:0000313" key="3">
    <source>
        <dbReference type="EMBL" id="MBB3931174.1"/>
    </source>
</evidence>
<keyword evidence="4" id="KW-1185">Reference proteome</keyword>
<name>A0A840AP82_9HYPH</name>
<gene>
    <name evidence="3" type="ORF">GGR25_002224</name>
</gene>
<evidence type="ECO:0000259" key="2">
    <source>
        <dbReference type="Pfam" id="PF01979"/>
    </source>
</evidence>
<dbReference type="AlphaFoldDB" id="A0A840AP82"/>
<dbReference type="SUPFAM" id="SSF51338">
    <property type="entry name" value="Composite domain of metallo-dependent hydrolases"/>
    <property type="match status" value="2"/>
</dbReference>
<dbReference type="GO" id="GO:0016810">
    <property type="term" value="F:hydrolase activity, acting on carbon-nitrogen (but not peptide) bonds"/>
    <property type="evidence" value="ECO:0007669"/>
    <property type="project" value="InterPro"/>
</dbReference>
<dbReference type="Proteomes" id="UP000553963">
    <property type="component" value="Unassembled WGS sequence"/>
</dbReference>
<dbReference type="Pfam" id="PF01979">
    <property type="entry name" value="Amidohydro_1"/>
    <property type="match status" value="1"/>
</dbReference>
<dbReference type="EMBL" id="JACIDS010000003">
    <property type="protein sequence ID" value="MBB3931174.1"/>
    <property type="molecule type" value="Genomic_DNA"/>
</dbReference>
<dbReference type="InterPro" id="IPR032466">
    <property type="entry name" value="Metal_Hydrolase"/>
</dbReference>
<dbReference type="InterPro" id="IPR011059">
    <property type="entry name" value="Metal-dep_hydrolase_composite"/>
</dbReference>
<dbReference type="Gene3D" id="3.20.20.140">
    <property type="entry name" value="Metal-dependent hydrolases"/>
    <property type="match status" value="1"/>
</dbReference>
<keyword evidence="3" id="KW-0378">Hydrolase</keyword>
<dbReference type="Gene3D" id="2.30.40.10">
    <property type="entry name" value="Urease, subunit C, domain 1"/>
    <property type="match status" value="1"/>
</dbReference>
<protein>
    <submittedName>
        <fullName evidence="3">Cytosine/adenosine deaminase-related metal-dependent hydrolase</fullName>
    </submittedName>
</protein>
<organism evidence="3 4">
    <name type="scientific">Kaistia hirudinis</name>
    <dbReference type="NCBI Taxonomy" id="1293440"/>
    <lineage>
        <taxon>Bacteria</taxon>
        <taxon>Pseudomonadati</taxon>
        <taxon>Pseudomonadota</taxon>
        <taxon>Alphaproteobacteria</taxon>
        <taxon>Hyphomicrobiales</taxon>
        <taxon>Kaistiaceae</taxon>
        <taxon>Kaistia</taxon>
    </lineage>
</organism>